<dbReference type="GO" id="GO:0046872">
    <property type="term" value="F:metal ion binding"/>
    <property type="evidence" value="ECO:0007669"/>
    <property type="project" value="UniProtKB-KW"/>
</dbReference>
<organism evidence="19 20">
    <name type="scientific">Cellulomonas biazotea</name>
    <dbReference type="NCBI Taxonomy" id="1709"/>
    <lineage>
        <taxon>Bacteria</taxon>
        <taxon>Bacillati</taxon>
        <taxon>Actinomycetota</taxon>
        <taxon>Actinomycetes</taxon>
        <taxon>Micrococcales</taxon>
        <taxon>Cellulomonadaceae</taxon>
        <taxon>Cellulomonas</taxon>
    </lineage>
</organism>
<dbReference type="Gene3D" id="3.30.70.270">
    <property type="match status" value="1"/>
</dbReference>
<evidence type="ECO:0000256" key="6">
    <source>
        <dbReference type="ARBA" id="ARBA00022490"/>
    </source>
</evidence>
<keyword evidence="14" id="KW-0238">DNA-binding</keyword>
<evidence type="ECO:0000256" key="1">
    <source>
        <dbReference type="ARBA" id="ARBA00001946"/>
    </source>
</evidence>
<evidence type="ECO:0000256" key="12">
    <source>
        <dbReference type="ARBA" id="ARBA00022842"/>
    </source>
</evidence>
<keyword evidence="10" id="KW-0479">Metal-binding</keyword>
<dbReference type="GO" id="GO:0005829">
    <property type="term" value="C:cytosol"/>
    <property type="evidence" value="ECO:0007669"/>
    <property type="project" value="TreeGrafter"/>
</dbReference>
<dbReference type="Pfam" id="PF21999">
    <property type="entry name" value="IMS_HHH_1"/>
    <property type="match status" value="1"/>
</dbReference>
<dbReference type="InterPro" id="IPR053848">
    <property type="entry name" value="IMS_HHH_1"/>
</dbReference>
<keyword evidence="8" id="KW-0548">Nucleotidyltransferase</keyword>
<evidence type="ECO:0000259" key="18">
    <source>
        <dbReference type="PROSITE" id="PS50173"/>
    </source>
</evidence>
<dbReference type="GO" id="GO:0042276">
    <property type="term" value="P:error-prone translesion synthesis"/>
    <property type="evidence" value="ECO:0007669"/>
    <property type="project" value="TreeGrafter"/>
</dbReference>
<dbReference type="EMBL" id="BIMR01000165">
    <property type="protein sequence ID" value="GCE77046.1"/>
    <property type="molecule type" value="Genomic_DNA"/>
</dbReference>
<dbReference type="CDD" id="cd03586">
    <property type="entry name" value="PolY_Pol_IV_kappa"/>
    <property type="match status" value="1"/>
</dbReference>
<comment type="caution">
    <text evidence="19">The sequence shown here is derived from an EMBL/GenBank/DDBJ whole genome shotgun (WGS) entry which is preliminary data.</text>
</comment>
<evidence type="ECO:0000256" key="10">
    <source>
        <dbReference type="ARBA" id="ARBA00022723"/>
    </source>
</evidence>
<evidence type="ECO:0000313" key="19">
    <source>
        <dbReference type="EMBL" id="GCE77046.1"/>
    </source>
</evidence>
<protein>
    <recommendedName>
        <fullName evidence="4">DNA-directed DNA polymerase</fullName>
        <ecNumber evidence="4">2.7.7.7</ecNumber>
    </recommendedName>
</protein>
<dbReference type="PANTHER" id="PTHR11076:SF33">
    <property type="entry name" value="DNA POLYMERASE KAPPA"/>
    <property type="match status" value="1"/>
</dbReference>
<proteinExistence type="inferred from homology"/>
<evidence type="ECO:0000256" key="9">
    <source>
        <dbReference type="ARBA" id="ARBA00022705"/>
    </source>
</evidence>
<evidence type="ECO:0000256" key="13">
    <source>
        <dbReference type="ARBA" id="ARBA00022932"/>
    </source>
</evidence>
<name>A0A402DSJ9_9CELL</name>
<comment type="catalytic activity">
    <reaction evidence="17">
        <text>DNA(n) + a 2'-deoxyribonucleoside 5'-triphosphate = DNA(n+1) + diphosphate</text>
        <dbReference type="Rhea" id="RHEA:22508"/>
        <dbReference type="Rhea" id="RHEA-COMP:17339"/>
        <dbReference type="Rhea" id="RHEA-COMP:17340"/>
        <dbReference type="ChEBI" id="CHEBI:33019"/>
        <dbReference type="ChEBI" id="CHEBI:61560"/>
        <dbReference type="ChEBI" id="CHEBI:173112"/>
        <dbReference type="EC" id="2.7.7.7"/>
    </reaction>
</comment>
<keyword evidence="9" id="KW-0235">DNA replication</keyword>
<dbReference type="AlphaFoldDB" id="A0A402DSJ9"/>
<dbReference type="EC" id="2.7.7.7" evidence="4"/>
<evidence type="ECO:0000256" key="5">
    <source>
        <dbReference type="ARBA" id="ARBA00022457"/>
    </source>
</evidence>
<keyword evidence="5" id="KW-0515">Mutator protein</keyword>
<evidence type="ECO:0000256" key="3">
    <source>
        <dbReference type="ARBA" id="ARBA00010945"/>
    </source>
</evidence>
<dbReference type="InterPro" id="IPR022880">
    <property type="entry name" value="DNApol_IV"/>
</dbReference>
<keyword evidence="13" id="KW-0239">DNA-directed DNA polymerase</keyword>
<evidence type="ECO:0000256" key="8">
    <source>
        <dbReference type="ARBA" id="ARBA00022695"/>
    </source>
</evidence>
<dbReference type="SUPFAM" id="SSF100879">
    <property type="entry name" value="Lesion bypass DNA polymerase (Y-family), little finger domain"/>
    <property type="match status" value="1"/>
</dbReference>
<dbReference type="GO" id="GO:0006260">
    <property type="term" value="P:DNA replication"/>
    <property type="evidence" value="ECO:0007669"/>
    <property type="project" value="UniProtKB-KW"/>
</dbReference>
<reference evidence="19 20" key="1">
    <citation type="submission" date="2019-01" db="EMBL/GenBank/DDBJ databases">
        <title>Draft genome sequence of Cellulomonas takizawaensis strain TKZ-21.</title>
        <authorList>
            <person name="Yamamura H."/>
            <person name="Hayashi T."/>
            <person name="Hamada M."/>
            <person name="Serisawa Y."/>
            <person name="Matsuyama K."/>
            <person name="Nakagawa Y."/>
            <person name="Otoguro M."/>
            <person name="Yanagida F."/>
            <person name="Hayakawa M."/>
        </authorList>
    </citation>
    <scope>NUCLEOTIDE SEQUENCE [LARGE SCALE GENOMIC DNA]</scope>
    <source>
        <strain evidence="19 20">NBRC12680</strain>
    </source>
</reference>
<evidence type="ECO:0000256" key="11">
    <source>
        <dbReference type="ARBA" id="ARBA00022763"/>
    </source>
</evidence>
<dbReference type="Pfam" id="PF00817">
    <property type="entry name" value="IMS"/>
    <property type="match status" value="1"/>
</dbReference>
<sequence length="358" mass="38819">MGTPTSWVLHVDLDQFVAAVEVLRRPELAGRPVVVGGRGDPTERGVVSTASYEARAFGVRSGMPLRIAARKLPDAVFLPVDAPEYEAVSEQVMATLRSLDVVVEVLGWDEAFLGARTDDPEALARRAQEAVLRETRLHCSVGIGDTKVRAKIATEHGKPAGVFRLTAQNWSEVMGARPTIDLWGVGTKVSKRLTTLGIATVDELAAAPVEALVAEFGPRMGVWYHELGQGLGPVTVDDTPWVPRGHSRETTFQQNLTTPEQARDAVRALAEQVVADAEADGRPVVRVALKVRYAPFVTTTSSRKLPEPTRDPAVVVAAILDLAEKIEDREIRLLGVRAEMAMPEDTPPGDRTPVRGRL</sequence>
<keyword evidence="11" id="KW-0227">DNA damage</keyword>
<dbReference type="InterPro" id="IPR043502">
    <property type="entry name" value="DNA/RNA_pol_sf"/>
</dbReference>
<keyword evidence="7" id="KW-0808">Transferase</keyword>
<evidence type="ECO:0000256" key="16">
    <source>
        <dbReference type="ARBA" id="ARBA00025589"/>
    </source>
</evidence>
<dbReference type="GO" id="GO:0003887">
    <property type="term" value="F:DNA-directed DNA polymerase activity"/>
    <property type="evidence" value="ECO:0007669"/>
    <property type="project" value="UniProtKB-KW"/>
</dbReference>
<evidence type="ECO:0000256" key="17">
    <source>
        <dbReference type="ARBA" id="ARBA00049244"/>
    </source>
</evidence>
<dbReference type="Proteomes" id="UP000289954">
    <property type="component" value="Unassembled WGS sequence"/>
</dbReference>
<dbReference type="Gene3D" id="1.10.150.20">
    <property type="entry name" value="5' to 3' exonuclease, C-terminal subdomain"/>
    <property type="match status" value="1"/>
</dbReference>
<evidence type="ECO:0000256" key="14">
    <source>
        <dbReference type="ARBA" id="ARBA00023125"/>
    </source>
</evidence>
<evidence type="ECO:0000256" key="4">
    <source>
        <dbReference type="ARBA" id="ARBA00012417"/>
    </source>
</evidence>
<dbReference type="InterPro" id="IPR036775">
    <property type="entry name" value="DNA_pol_Y-fam_lit_finger_sf"/>
</dbReference>
<comment type="function">
    <text evidence="16">Poorly processive, error-prone DNA polymerase involved in untargeted mutagenesis. Copies undamaged DNA at stalled replication forks, which arise in vivo from mismatched or misaligned primer ends. These misaligned primers can be extended by PolIV. Exhibits no 3'-5' exonuclease (proofreading) activity. May be involved in translesional synthesis, in conjunction with the beta clamp from PolIII.</text>
</comment>
<dbReference type="InterPro" id="IPR050116">
    <property type="entry name" value="DNA_polymerase-Y"/>
</dbReference>
<dbReference type="OrthoDB" id="9808813at2"/>
<comment type="cofactor">
    <cofactor evidence="1">
        <name>Mg(2+)</name>
        <dbReference type="ChEBI" id="CHEBI:18420"/>
    </cofactor>
</comment>
<dbReference type="SUPFAM" id="SSF56672">
    <property type="entry name" value="DNA/RNA polymerases"/>
    <property type="match status" value="1"/>
</dbReference>
<dbReference type="PROSITE" id="PS50173">
    <property type="entry name" value="UMUC"/>
    <property type="match status" value="1"/>
</dbReference>
<comment type="subcellular location">
    <subcellularLocation>
        <location evidence="2">Cytoplasm</location>
    </subcellularLocation>
</comment>
<dbReference type="Gene3D" id="3.40.1170.60">
    <property type="match status" value="1"/>
</dbReference>
<keyword evidence="20" id="KW-1185">Reference proteome</keyword>
<dbReference type="RefSeq" id="WP_130781645.1">
    <property type="nucleotide sequence ID" value="NZ_BIMR01000165.1"/>
</dbReference>
<dbReference type="GO" id="GO:0009432">
    <property type="term" value="P:SOS response"/>
    <property type="evidence" value="ECO:0007669"/>
    <property type="project" value="TreeGrafter"/>
</dbReference>
<dbReference type="InterPro" id="IPR043128">
    <property type="entry name" value="Rev_trsase/Diguanyl_cyclase"/>
</dbReference>
<feature type="domain" description="UmuC" evidence="18">
    <location>
        <begin position="8"/>
        <end position="186"/>
    </location>
</feature>
<dbReference type="NCBIfam" id="NF002883">
    <property type="entry name" value="PRK03352.1"/>
    <property type="match status" value="1"/>
</dbReference>
<accession>A0A402DSJ9</accession>
<dbReference type="InterPro" id="IPR017961">
    <property type="entry name" value="DNA_pol_Y-fam_little_finger"/>
</dbReference>
<dbReference type="GO" id="GO:0006281">
    <property type="term" value="P:DNA repair"/>
    <property type="evidence" value="ECO:0007669"/>
    <property type="project" value="UniProtKB-KW"/>
</dbReference>
<evidence type="ECO:0000256" key="15">
    <source>
        <dbReference type="ARBA" id="ARBA00023204"/>
    </source>
</evidence>
<keyword evidence="12" id="KW-0460">Magnesium</keyword>
<evidence type="ECO:0000256" key="2">
    <source>
        <dbReference type="ARBA" id="ARBA00004496"/>
    </source>
</evidence>
<evidence type="ECO:0000313" key="20">
    <source>
        <dbReference type="Proteomes" id="UP000289954"/>
    </source>
</evidence>
<gene>
    <name evidence="19" type="primary">dinB_3</name>
    <name evidence="19" type="ORF">CBZ_21020</name>
</gene>
<dbReference type="GO" id="GO:0003684">
    <property type="term" value="F:damaged DNA binding"/>
    <property type="evidence" value="ECO:0007669"/>
    <property type="project" value="InterPro"/>
</dbReference>
<dbReference type="Pfam" id="PF11799">
    <property type="entry name" value="IMS_C"/>
    <property type="match status" value="1"/>
</dbReference>
<evidence type="ECO:0000256" key="7">
    <source>
        <dbReference type="ARBA" id="ARBA00022679"/>
    </source>
</evidence>
<keyword evidence="6" id="KW-0963">Cytoplasm</keyword>
<keyword evidence="15" id="KW-0234">DNA repair</keyword>
<dbReference type="InterPro" id="IPR001126">
    <property type="entry name" value="UmuC"/>
</dbReference>
<comment type="similarity">
    <text evidence="3">Belongs to the DNA polymerase type-Y family.</text>
</comment>
<dbReference type="PANTHER" id="PTHR11076">
    <property type="entry name" value="DNA REPAIR POLYMERASE UMUC / TRANSFERASE FAMILY MEMBER"/>
    <property type="match status" value="1"/>
</dbReference>
<dbReference type="Gene3D" id="3.30.1490.100">
    <property type="entry name" value="DNA polymerase, Y-family, little finger domain"/>
    <property type="match status" value="1"/>
</dbReference>